<dbReference type="InterPro" id="IPR023296">
    <property type="entry name" value="Glyco_hydro_beta-prop_sf"/>
</dbReference>
<sequence length="296" mass="33621">MSNYRLIKTEVLQLECSIPLRGMYKLSPFVWKEKDLYRMLVRAVNPSDDPTQQVARIFYGESKDGLNFKMDDGPVIAPGILEISKDGVEDPTVVTTPDGYLVYYTGWNLTKQRGELMLSKGETLHGLQYSGEALISHEGYRNPKEATVAQLKNKRWALFFEFARDGHSKLGKATSAFPEGPWNIDEEFLKARENSWDCYHLSTGPMLQDSKNETVMFYNGANPDAHWRIGWVTMDDDGHIKERCIDPLITPPPNEGGGVDIAFAASAILHDEHTIWLYYSREDTEPLRALVELVNE</sequence>
<protein>
    <recommendedName>
        <fullName evidence="6">Glycosidase</fullName>
    </recommendedName>
</protein>
<dbReference type="Pfam" id="PF04041">
    <property type="entry name" value="Glyco_hydro_130"/>
    <property type="match status" value="1"/>
</dbReference>
<dbReference type="PANTHER" id="PTHR34106:SF5">
    <property type="entry name" value="GLYCOSIDASE"/>
    <property type="match status" value="1"/>
</dbReference>
<dbReference type="OrthoDB" id="7576715at2"/>
<dbReference type="AlphaFoldDB" id="A0A556MXF7"/>
<evidence type="ECO:0000256" key="2">
    <source>
        <dbReference type="ARBA" id="ARBA00022679"/>
    </source>
</evidence>
<dbReference type="GO" id="GO:0016757">
    <property type="term" value="F:glycosyltransferase activity"/>
    <property type="evidence" value="ECO:0007669"/>
    <property type="project" value="UniProtKB-KW"/>
</dbReference>
<name>A0A556MXF7_9SPHI</name>
<comment type="caution">
    <text evidence="4">The sequence shown here is derived from an EMBL/GenBank/DDBJ whole genome shotgun (WGS) entry which is preliminary data.</text>
</comment>
<dbReference type="EMBL" id="VLPK01000001">
    <property type="protein sequence ID" value="TSJ44503.1"/>
    <property type="molecule type" value="Genomic_DNA"/>
</dbReference>
<dbReference type="Gene3D" id="2.115.10.20">
    <property type="entry name" value="Glycosyl hydrolase domain, family 43"/>
    <property type="match status" value="1"/>
</dbReference>
<dbReference type="SUPFAM" id="SSF75005">
    <property type="entry name" value="Arabinanase/levansucrase/invertase"/>
    <property type="match status" value="1"/>
</dbReference>
<dbReference type="Proteomes" id="UP000318733">
    <property type="component" value="Unassembled WGS sequence"/>
</dbReference>
<evidence type="ECO:0000256" key="1">
    <source>
        <dbReference type="ARBA" id="ARBA00022676"/>
    </source>
</evidence>
<keyword evidence="5" id="KW-1185">Reference proteome</keyword>
<accession>A0A556MXF7</accession>
<dbReference type="PANTHER" id="PTHR34106">
    <property type="entry name" value="GLYCOSIDASE"/>
    <property type="match status" value="1"/>
</dbReference>
<keyword evidence="2" id="KW-0808">Transferase</keyword>
<evidence type="ECO:0000313" key="4">
    <source>
        <dbReference type="EMBL" id="TSJ44503.1"/>
    </source>
</evidence>
<gene>
    <name evidence="4" type="ORF">FO440_10090</name>
</gene>
<keyword evidence="1" id="KW-0328">Glycosyltransferase</keyword>
<evidence type="ECO:0000313" key="5">
    <source>
        <dbReference type="Proteomes" id="UP000318733"/>
    </source>
</evidence>
<dbReference type="InterPro" id="IPR007184">
    <property type="entry name" value="Mannoside_phosphorylase"/>
</dbReference>
<reference evidence="4 5" key="1">
    <citation type="submission" date="2019-07" db="EMBL/GenBank/DDBJ databases">
        <authorList>
            <person name="Huq M.A."/>
        </authorList>
    </citation>
    <scope>NUCLEOTIDE SEQUENCE [LARGE SCALE GENOMIC DNA]</scope>
    <source>
        <strain evidence="4 5">MAH-19</strain>
    </source>
</reference>
<dbReference type="RefSeq" id="WP_144248064.1">
    <property type="nucleotide sequence ID" value="NZ_VLPK01000001.1"/>
</dbReference>
<comment type="similarity">
    <text evidence="3">Belongs to the glycosyl hydrolase 130 family.</text>
</comment>
<evidence type="ECO:0008006" key="6">
    <source>
        <dbReference type="Google" id="ProtNLM"/>
    </source>
</evidence>
<proteinExistence type="inferred from homology"/>
<evidence type="ECO:0000256" key="3">
    <source>
        <dbReference type="ARBA" id="ARBA00024356"/>
    </source>
</evidence>
<organism evidence="4 5">
    <name type="scientific">Mucilaginibacter corticis</name>
    <dbReference type="NCBI Taxonomy" id="2597670"/>
    <lineage>
        <taxon>Bacteria</taxon>
        <taxon>Pseudomonadati</taxon>
        <taxon>Bacteroidota</taxon>
        <taxon>Sphingobacteriia</taxon>
        <taxon>Sphingobacteriales</taxon>
        <taxon>Sphingobacteriaceae</taxon>
        <taxon>Mucilaginibacter</taxon>
    </lineage>
</organism>